<proteinExistence type="predicted"/>
<evidence type="ECO:0000313" key="2">
    <source>
        <dbReference type="Proteomes" id="UP001233999"/>
    </source>
</evidence>
<sequence length="55" mass="6595">MYLKDETEKFWRESRENYEALCSLTRDIDNCISCITLLSFGTDVFFLIQQLLYSM</sequence>
<name>A0AAD8EI93_DIPPU</name>
<dbReference type="Pfam" id="PF06151">
    <property type="entry name" value="Trehalose_recp"/>
    <property type="match status" value="1"/>
</dbReference>
<dbReference type="Proteomes" id="UP001233999">
    <property type="component" value="Unassembled WGS sequence"/>
</dbReference>
<dbReference type="EMBL" id="JASPKZ010003876">
    <property type="protein sequence ID" value="KAJ9591298.1"/>
    <property type="molecule type" value="Genomic_DNA"/>
</dbReference>
<dbReference type="AlphaFoldDB" id="A0AAD8EI93"/>
<organism evidence="1 2">
    <name type="scientific">Diploptera punctata</name>
    <name type="common">Pacific beetle cockroach</name>
    <dbReference type="NCBI Taxonomy" id="6984"/>
    <lineage>
        <taxon>Eukaryota</taxon>
        <taxon>Metazoa</taxon>
        <taxon>Ecdysozoa</taxon>
        <taxon>Arthropoda</taxon>
        <taxon>Hexapoda</taxon>
        <taxon>Insecta</taxon>
        <taxon>Pterygota</taxon>
        <taxon>Neoptera</taxon>
        <taxon>Polyneoptera</taxon>
        <taxon>Dictyoptera</taxon>
        <taxon>Blattodea</taxon>
        <taxon>Blaberoidea</taxon>
        <taxon>Blaberidae</taxon>
        <taxon>Diplopterinae</taxon>
        <taxon>Diploptera</taxon>
    </lineage>
</organism>
<comment type="caution">
    <text evidence="1">The sequence shown here is derived from an EMBL/GenBank/DDBJ whole genome shotgun (WGS) entry which is preliminary data.</text>
</comment>
<gene>
    <name evidence="1" type="ORF">L9F63_002172</name>
</gene>
<evidence type="ECO:0000313" key="1">
    <source>
        <dbReference type="EMBL" id="KAJ9591298.1"/>
    </source>
</evidence>
<protein>
    <submittedName>
        <fullName evidence="1">Uncharacterized protein</fullName>
    </submittedName>
</protein>
<reference evidence="1" key="1">
    <citation type="journal article" date="2023" name="IScience">
        <title>Live-bearing cockroach genome reveals convergent evolutionary mechanisms linked to viviparity in insects and beyond.</title>
        <authorList>
            <person name="Fouks B."/>
            <person name="Harrison M.C."/>
            <person name="Mikhailova A.A."/>
            <person name="Marchal E."/>
            <person name="English S."/>
            <person name="Carruthers M."/>
            <person name="Jennings E.C."/>
            <person name="Chiamaka E.L."/>
            <person name="Frigard R.A."/>
            <person name="Pippel M."/>
            <person name="Attardo G.M."/>
            <person name="Benoit J.B."/>
            <person name="Bornberg-Bauer E."/>
            <person name="Tobe S.S."/>
        </authorList>
    </citation>
    <scope>NUCLEOTIDE SEQUENCE</scope>
    <source>
        <strain evidence="1">Stay&amp;Tobe</strain>
    </source>
</reference>
<reference evidence="1" key="2">
    <citation type="submission" date="2023-05" db="EMBL/GenBank/DDBJ databases">
        <authorList>
            <person name="Fouks B."/>
        </authorList>
    </citation>
    <scope>NUCLEOTIDE SEQUENCE</scope>
    <source>
        <strain evidence="1">Stay&amp;Tobe</strain>
        <tissue evidence="1">Testes</tissue>
    </source>
</reference>
<keyword evidence="2" id="KW-1185">Reference proteome</keyword>
<dbReference type="GO" id="GO:0008527">
    <property type="term" value="F:taste receptor activity"/>
    <property type="evidence" value="ECO:0007669"/>
    <property type="project" value="InterPro"/>
</dbReference>
<dbReference type="GO" id="GO:0016020">
    <property type="term" value="C:membrane"/>
    <property type="evidence" value="ECO:0007669"/>
    <property type="project" value="InterPro"/>
</dbReference>
<feature type="non-terminal residue" evidence="1">
    <location>
        <position position="55"/>
    </location>
</feature>
<dbReference type="InterPro" id="IPR009318">
    <property type="entry name" value="Gustatory_rcpt"/>
</dbReference>
<accession>A0AAD8EI93</accession>